<organism evidence="1 2">
    <name type="scientific">Halarcobacter mediterraneus</name>
    <dbReference type="NCBI Taxonomy" id="2023153"/>
    <lineage>
        <taxon>Bacteria</taxon>
        <taxon>Pseudomonadati</taxon>
        <taxon>Campylobacterota</taxon>
        <taxon>Epsilonproteobacteria</taxon>
        <taxon>Campylobacterales</taxon>
        <taxon>Arcobacteraceae</taxon>
        <taxon>Halarcobacter</taxon>
    </lineage>
</organism>
<dbReference type="EMBL" id="NXIE01000005">
    <property type="protein sequence ID" value="RXK11847.1"/>
    <property type="molecule type" value="Genomic_DNA"/>
</dbReference>
<dbReference type="SUPFAM" id="SSF53474">
    <property type="entry name" value="alpha/beta-Hydrolases"/>
    <property type="match status" value="1"/>
</dbReference>
<dbReference type="AlphaFoldDB" id="A0A4Q1ATP2"/>
<accession>A0A4Q1ATP2</accession>
<dbReference type="Proteomes" id="UP000289718">
    <property type="component" value="Unassembled WGS sequence"/>
</dbReference>
<dbReference type="InterPro" id="IPR029058">
    <property type="entry name" value="AB_hydrolase_fold"/>
</dbReference>
<dbReference type="InterPro" id="IPR050471">
    <property type="entry name" value="AB_hydrolase"/>
</dbReference>
<dbReference type="PANTHER" id="PTHR43433">
    <property type="entry name" value="HYDROLASE, ALPHA/BETA FOLD FAMILY PROTEIN"/>
    <property type="match status" value="1"/>
</dbReference>
<evidence type="ECO:0000313" key="2">
    <source>
        <dbReference type="Proteomes" id="UP000289718"/>
    </source>
</evidence>
<keyword evidence="2" id="KW-1185">Reference proteome</keyword>
<dbReference type="OrthoDB" id="9800988at2"/>
<name>A0A4Q1ATP2_9BACT</name>
<proteinExistence type="predicted"/>
<dbReference type="RefSeq" id="WP_129062300.1">
    <property type="nucleotide sequence ID" value="NZ_NXIE01000005.1"/>
</dbReference>
<evidence type="ECO:0008006" key="3">
    <source>
        <dbReference type="Google" id="ProtNLM"/>
    </source>
</evidence>
<sequence>MSIKKFFYEDNHFLEYNDYNSSFSKALILLPGTFGTIKQNELAEFYKEKNIRLLVVSRVGYGNSTYKQLENYLEYANILIRLFDFLKLDNFSLFGISAGALHCYCLDTLISKRIENIFIYSGMAAINEKEVIQCYGNYEQIKRFYEFFAKQSEKENGEFMFNFYNEIFDEEFKKSDRYKDTIANDKKALGQEVKLQSKDWGFTIKDVSSKVYMYHAKDDKEVPFQAVEKTVEILKNSSLKLVEKGGHFNRPSFYKFNEFIASKL</sequence>
<evidence type="ECO:0000313" key="1">
    <source>
        <dbReference type="EMBL" id="RXK11847.1"/>
    </source>
</evidence>
<comment type="caution">
    <text evidence="1">The sequence shown here is derived from an EMBL/GenBank/DDBJ whole genome shotgun (WGS) entry which is preliminary data.</text>
</comment>
<protein>
    <recommendedName>
        <fullName evidence="3">AB hydrolase-1 domain-containing protein</fullName>
    </recommendedName>
</protein>
<dbReference type="PANTHER" id="PTHR43433:SF5">
    <property type="entry name" value="AB HYDROLASE-1 DOMAIN-CONTAINING PROTEIN"/>
    <property type="match status" value="1"/>
</dbReference>
<gene>
    <name evidence="1" type="ORF">CP965_11740</name>
</gene>
<reference evidence="1 2" key="1">
    <citation type="submission" date="2017-09" db="EMBL/GenBank/DDBJ databases">
        <title>Genomics of the genus Arcobacter.</title>
        <authorList>
            <person name="Perez-Cataluna A."/>
            <person name="Figueras M.J."/>
            <person name="Salas-Masso N."/>
        </authorList>
    </citation>
    <scope>NUCLEOTIDE SEQUENCE [LARGE SCALE GENOMIC DNA]</scope>
    <source>
        <strain evidence="1 2">F156-34</strain>
    </source>
</reference>
<dbReference type="Gene3D" id="3.40.50.1820">
    <property type="entry name" value="alpha/beta hydrolase"/>
    <property type="match status" value="1"/>
</dbReference>